<accession>A0A3F3QID1</accession>
<evidence type="ECO:0000256" key="1">
    <source>
        <dbReference type="SAM" id="SignalP"/>
    </source>
</evidence>
<dbReference type="EMBL" id="KZ852032">
    <property type="protein sequence ID" value="RDH39038.1"/>
    <property type="molecule type" value="Genomic_DNA"/>
</dbReference>
<evidence type="ECO:0000313" key="2">
    <source>
        <dbReference type="EMBL" id="RDH39038.1"/>
    </source>
</evidence>
<keyword evidence="1" id="KW-0732">Signal</keyword>
<sequence>MSLWFPVCCLFFVFVYLMACMVVSSPRGRNGQLAMGEIDVVSSKLKHRWLGRRK</sequence>
<dbReference type="RefSeq" id="XP_026632060.1">
    <property type="nucleotide sequence ID" value="XM_026764021.1"/>
</dbReference>
<dbReference type="Proteomes" id="UP000253729">
    <property type="component" value="Unassembled WGS sequence"/>
</dbReference>
<keyword evidence="3" id="KW-1185">Reference proteome</keyword>
<evidence type="ECO:0000313" key="3">
    <source>
        <dbReference type="Proteomes" id="UP000253729"/>
    </source>
</evidence>
<organism evidence="2 3">
    <name type="scientific">Aspergillus welwitschiae</name>
    <dbReference type="NCBI Taxonomy" id="1341132"/>
    <lineage>
        <taxon>Eukaryota</taxon>
        <taxon>Fungi</taxon>
        <taxon>Dikarya</taxon>
        <taxon>Ascomycota</taxon>
        <taxon>Pezizomycotina</taxon>
        <taxon>Eurotiomycetes</taxon>
        <taxon>Eurotiomycetidae</taxon>
        <taxon>Eurotiales</taxon>
        <taxon>Aspergillaceae</taxon>
        <taxon>Aspergillus</taxon>
        <taxon>Aspergillus subgen. Circumdati</taxon>
    </lineage>
</organism>
<protein>
    <submittedName>
        <fullName evidence="2">Uncharacterized protein</fullName>
    </submittedName>
</protein>
<name>A0A3F3QID1_9EURO</name>
<feature type="chain" id="PRO_5017754884" evidence="1">
    <location>
        <begin position="20"/>
        <end position="54"/>
    </location>
</feature>
<feature type="signal peptide" evidence="1">
    <location>
        <begin position="1"/>
        <end position="19"/>
    </location>
</feature>
<proteinExistence type="predicted"/>
<dbReference type="AlphaFoldDB" id="A0A3F3QID1"/>
<reference evidence="2 3" key="1">
    <citation type="submission" date="2018-07" db="EMBL/GenBank/DDBJ databases">
        <title>The genomes of Aspergillus section Nigri reveals drivers in fungal speciation.</title>
        <authorList>
            <consortium name="DOE Joint Genome Institute"/>
            <person name="Vesth T.C."/>
            <person name="Nybo J."/>
            <person name="Theobald S."/>
            <person name="Brandl J."/>
            <person name="Frisvad J.C."/>
            <person name="Nielsen K.F."/>
            <person name="Lyhne E.K."/>
            <person name="Kogle M.E."/>
            <person name="Kuo A."/>
            <person name="Riley R."/>
            <person name="Clum A."/>
            <person name="Nolan M."/>
            <person name="Lipzen A."/>
            <person name="Salamov A."/>
            <person name="Henrissat B."/>
            <person name="Wiebenga A."/>
            <person name="De vries R.P."/>
            <person name="Grigoriev I.V."/>
            <person name="Mortensen U.H."/>
            <person name="Andersen M.R."/>
            <person name="Baker S.E."/>
        </authorList>
    </citation>
    <scope>NUCLEOTIDE SEQUENCE [LARGE SCALE GENOMIC DNA]</scope>
    <source>
        <strain evidence="2 3">CBS 139.54b</strain>
    </source>
</reference>
<gene>
    <name evidence="2" type="ORF">BDQ94DRAFT_132239</name>
</gene>
<dbReference type="GeneID" id="38132377"/>